<gene>
    <name evidence="2" type="ORF">ACFPZ3_42590</name>
</gene>
<evidence type="ECO:0000313" key="2">
    <source>
        <dbReference type="EMBL" id="MFC5830584.1"/>
    </source>
</evidence>
<organism evidence="2 3">
    <name type="scientific">Nonomuraea insulae</name>
    <dbReference type="NCBI Taxonomy" id="1616787"/>
    <lineage>
        <taxon>Bacteria</taxon>
        <taxon>Bacillati</taxon>
        <taxon>Actinomycetota</taxon>
        <taxon>Actinomycetes</taxon>
        <taxon>Streptosporangiales</taxon>
        <taxon>Streptosporangiaceae</taxon>
        <taxon>Nonomuraea</taxon>
    </lineage>
</organism>
<keyword evidence="1" id="KW-0732">Signal</keyword>
<evidence type="ECO:0000256" key="1">
    <source>
        <dbReference type="SAM" id="SignalP"/>
    </source>
</evidence>
<sequence>MYRHAVAVFTAASAMLLTPTGPAHAADGPALWCGNNHVFSTNETPARPAPSPALTVTADDIRALMNTIAASTSLQGFFSPALSMPAVPGISYNGAAITWPSYVPAQAAAPNPAPSGSSPADVSPESAMIEDIIGRALVACSHSTTAPVTVPSTATLDDASIAKLAGALLATNPATCVMAPAAPAPAPAPAQSPTTLLDAIGVRQLLDAIGVRRRETPAADPAAAAADNPAACTFPDSLMDAIGVTDLFN</sequence>
<dbReference type="Proteomes" id="UP001596058">
    <property type="component" value="Unassembled WGS sequence"/>
</dbReference>
<dbReference type="RefSeq" id="WP_379520060.1">
    <property type="nucleotide sequence ID" value="NZ_JBHSPA010000055.1"/>
</dbReference>
<protein>
    <submittedName>
        <fullName evidence="2">Uncharacterized protein</fullName>
    </submittedName>
</protein>
<feature type="chain" id="PRO_5045692762" evidence="1">
    <location>
        <begin position="26"/>
        <end position="249"/>
    </location>
</feature>
<accession>A0ABW1CYD8</accession>
<dbReference type="EMBL" id="JBHSPA010000055">
    <property type="protein sequence ID" value="MFC5830584.1"/>
    <property type="molecule type" value="Genomic_DNA"/>
</dbReference>
<comment type="caution">
    <text evidence="2">The sequence shown here is derived from an EMBL/GenBank/DDBJ whole genome shotgun (WGS) entry which is preliminary data.</text>
</comment>
<evidence type="ECO:0000313" key="3">
    <source>
        <dbReference type="Proteomes" id="UP001596058"/>
    </source>
</evidence>
<feature type="signal peptide" evidence="1">
    <location>
        <begin position="1"/>
        <end position="25"/>
    </location>
</feature>
<reference evidence="3" key="1">
    <citation type="journal article" date="2019" name="Int. J. Syst. Evol. Microbiol.">
        <title>The Global Catalogue of Microorganisms (GCM) 10K type strain sequencing project: providing services to taxonomists for standard genome sequencing and annotation.</title>
        <authorList>
            <consortium name="The Broad Institute Genomics Platform"/>
            <consortium name="The Broad Institute Genome Sequencing Center for Infectious Disease"/>
            <person name="Wu L."/>
            <person name="Ma J."/>
        </authorList>
    </citation>
    <scope>NUCLEOTIDE SEQUENCE [LARGE SCALE GENOMIC DNA]</scope>
    <source>
        <strain evidence="3">CCUG 53903</strain>
    </source>
</reference>
<proteinExistence type="predicted"/>
<keyword evidence="3" id="KW-1185">Reference proteome</keyword>
<name>A0ABW1CYD8_9ACTN</name>